<comment type="caution">
    <text evidence="2">The sequence shown here is derived from an EMBL/GenBank/DDBJ whole genome shotgun (WGS) entry which is preliminary data.</text>
</comment>
<proteinExistence type="predicted"/>
<dbReference type="AlphaFoldDB" id="A0A7K1LHY2"/>
<keyword evidence="3" id="KW-1185">Reference proteome</keyword>
<dbReference type="GO" id="GO:0016740">
    <property type="term" value="F:transferase activity"/>
    <property type="evidence" value="ECO:0007669"/>
    <property type="project" value="UniProtKB-KW"/>
</dbReference>
<evidence type="ECO:0000259" key="1">
    <source>
        <dbReference type="Pfam" id="PF00535"/>
    </source>
</evidence>
<dbReference type="EMBL" id="WOGT01000002">
    <property type="protein sequence ID" value="MUN54794.1"/>
    <property type="molecule type" value="Genomic_DNA"/>
</dbReference>
<dbReference type="Gene3D" id="3.90.550.10">
    <property type="entry name" value="Spore Coat Polysaccharide Biosynthesis Protein SpsA, Chain A"/>
    <property type="match status" value="1"/>
</dbReference>
<dbReference type="SUPFAM" id="SSF53448">
    <property type="entry name" value="Nucleotide-diphospho-sugar transferases"/>
    <property type="match status" value="1"/>
</dbReference>
<accession>A0A7K1LHY2</accession>
<dbReference type="PANTHER" id="PTHR43685">
    <property type="entry name" value="GLYCOSYLTRANSFERASE"/>
    <property type="match status" value="1"/>
</dbReference>
<dbReference type="InterPro" id="IPR001173">
    <property type="entry name" value="Glyco_trans_2-like"/>
</dbReference>
<dbReference type="Pfam" id="PF00535">
    <property type="entry name" value="Glycos_transf_2"/>
    <property type="match status" value="1"/>
</dbReference>
<dbReference type="RefSeq" id="WP_129315546.1">
    <property type="nucleotide sequence ID" value="NZ_NOIQ01000008.1"/>
</dbReference>
<dbReference type="InterPro" id="IPR029044">
    <property type="entry name" value="Nucleotide-diphossugar_trans"/>
</dbReference>
<name>A0A7K1LHY2_9MICC</name>
<dbReference type="CDD" id="cd00761">
    <property type="entry name" value="Glyco_tranf_GTA_type"/>
    <property type="match status" value="1"/>
</dbReference>
<dbReference type="InterPro" id="IPR050834">
    <property type="entry name" value="Glycosyltransf_2"/>
</dbReference>
<dbReference type="Proteomes" id="UP000462152">
    <property type="component" value="Unassembled WGS sequence"/>
</dbReference>
<keyword evidence="2" id="KW-0808">Transferase</keyword>
<evidence type="ECO:0000313" key="3">
    <source>
        <dbReference type="Proteomes" id="UP000462152"/>
    </source>
</evidence>
<organism evidence="2 3">
    <name type="scientific">Rothia koreensis</name>
    <dbReference type="NCBI Taxonomy" id="592378"/>
    <lineage>
        <taxon>Bacteria</taxon>
        <taxon>Bacillati</taxon>
        <taxon>Actinomycetota</taxon>
        <taxon>Actinomycetes</taxon>
        <taxon>Micrococcales</taxon>
        <taxon>Micrococcaceae</taxon>
        <taxon>Rothia</taxon>
    </lineage>
</organism>
<reference evidence="2 3" key="1">
    <citation type="submission" date="2019-12" db="EMBL/GenBank/DDBJ databases">
        <authorList>
            <person name="Li J."/>
            <person name="Shi Y."/>
            <person name="Xu G."/>
            <person name="Xiao D."/>
            <person name="Ran X."/>
        </authorList>
    </citation>
    <scope>NUCLEOTIDE SEQUENCE [LARGE SCALE GENOMIC DNA]</scope>
    <source>
        <strain evidence="2 3">JCM 15915</strain>
    </source>
</reference>
<sequence>MSPRTSVIMPAFNTAGTIERAIKSVTGQTDPDFELLIVNDASPDDLKLVVAEYLGEHPDPRIRYLENQQHLGLAETRNHGLREAEGQWIAFLDSDDQYTPTFLETMHNAVTPTSDVIVCAHCLHHESGETTYRRRGEPGTCTGHDAMLQVLRDEMTPYAWDKIYRASRIRGVTFPPIGNIKDEAFTVPAFKRARRVKVLRDALHWYSVDESPVTSSACPPLEDCWRHVEHLKMTTNAHLGTETEKNALAVAWVLCFLNAAQTALRLRPENLRGYVKGCQEAMRLPLVLRTLKTAPFFGAAGLLLRLSPSAYRTLYGSYVQRSRRA</sequence>
<protein>
    <submittedName>
        <fullName evidence="2">Glycosyltransferase</fullName>
    </submittedName>
</protein>
<gene>
    <name evidence="2" type="ORF">GMA10_06150</name>
</gene>
<feature type="domain" description="Glycosyltransferase 2-like" evidence="1">
    <location>
        <begin position="6"/>
        <end position="138"/>
    </location>
</feature>
<evidence type="ECO:0000313" key="2">
    <source>
        <dbReference type="EMBL" id="MUN54794.1"/>
    </source>
</evidence>
<dbReference type="PANTHER" id="PTHR43685:SF2">
    <property type="entry name" value="GLYCOSYLTRANSFERASE 2-LIKE DOMAIN-CONTAINING PROTEIN"/>
    <property type="match status" value="1"/>
</dbReference>